<comment type="similarity">
    <text evidence="2">Belongs to the ARPC4 family.</text>
</comment>
<dbReference type="Pfam" id="PF05856">
    <property type="entry name" value="ARPC4"/>
    <property type="match status" value="2"/>
</dbReference>
<dbReference type="AlphaFoldDB" id="A0AAV0BCJ4"/>
<evidence type="ECO:0000256" key="3">
    <source>
        <dbReference type="ARBA" id="ARBA00022490"/>
    </source>
</evidence>
<comment type="caution">
    <text evidence="6">The sequence shown here is derived from an EMBL/GenBank/DDBJ whole genome shotgun (WGS) entry which is preliminary data.</text>
</comment>
<protein>
    <submittedName>
        <fullName evidence="6">Uncharacterized protein</fullName>
    </submittedName>
</protein>
<comment type="subcellular location">
    <subcellularLocation>
        <location evidence="1">Cytoplasm</location>
        <location evidence="1">Cytoskeleton</location>
    </subcellularLocation>
</comment>
<evidence type="ECO:0000256" key="5">
    <source>
        <dbReference type="ARBA" id="ARBA00023212"/>
    </source>
</evidence>
<organism evidence="6 7">
    <name type="scientific">Phakopsora pachyrhizi</name>
    <name type="common">Asian soybean rust disease fungus</name>
    <dbReference type="NCBI Taxonomy" id="170000"/>
    <lineage>
        <taxon>Eukaryota</taxon>
        <taxon>Fungi</taxon>
        <taxon>Dikarya</taxon>
        <taxon>Basidiomycota</taxon>
        <taxon>Pucciniomycotina</taxon>
        <taxon>Pucciniomycetes</taxon>
        <taxon>Pucciniales</taxon>
        <taxon>Phakopsoraceae</taxon>
        <taxon>Phakopsora</taxon>
    </lineage>
</organism>
<dbReference type="PANTHER" id="PTHR22629">
    <property type="entry name" value="ARP2/3 COMPLEX 20 KD SUBUNIT"/>
    <property type="match status" value="1"/>
</dbReference>
<sequence>MTTSAERSTNSKDVLVKHPKVVLMPLYITRSPLEYVWVKSSINSIRLSIKIKQADDIEYILARGMTRILSLRFMEDVDWKISEMKSSLNARARIVAKFYFGHVVSSERIPVKETGRPMGASEAKKKIFRRAIGTKDKSNKLDQRQEQLTDQQGIEEDRHAELEKLKIAHSDQHLARDLLEWAGKPEITALSRHCKKMIQVIQAVGTIFEVEEKIGEHFWRLLESSRTIDGARFVLAQSGDWSATVDAHMGQTYILWVMEGMGRTPLRMDLFDGLWSLWDKDEALYRAD</sequence>
<evidence type="ECO:0000256" key="4">
    <source>
        <dbReference type="ARBA" id="ARBA00023203"/>
    </source>
</evidence>
<name>A0AAV0BCJ4_PHAPC</name>
<dbReference type="GO" id="GO:0030041">
    <property type="term" value="P:actin filament polymerization"/>
    <property type="evidence" value="ECO:0007669"/>
    <property type="project" value="InterPro"/>
</dbReference>
<gene>
    <name evidence="6" type="ORF">PPACK8108_LOCUS18058</name>
</gene>
<dbReference type="PANTHER" id="PTHR22629:SF0">
    <property type="entry name" value="ACTIN-RELATED PROTEIN 2_3 COMPLEX SUBUNIT 4"/>
    <property type="match status" value="1"/>
</dbReference>
<dbReference type="InterPro" id="IPR008384">
    <property type="entry name" value="ARPC4"/>
</dbReference>
<dbReference type="Gene3D" id="3.30.1460.20">
    <property type="match status" value="1"/>
</dbReference>
<dbReference type="GO" id="GO:0034314">
    <property type="term" value="P:Arp2/3 complex-mediated actin nucleation"/>
    <property type="evidence" value="ECO:0007669"/>
    <property type="project" value="InterPro"/>
</dbReference>
<proteinExistence type="inferred from homology"/>
<dbReference type="SUPFAM" id="SSF69645">
    <property type="entry name" value="Arp2/3 complex subunits"/>
    <property type="match status" value="1"/>
</dbReference>
<keyword evidence="4" id="KW-0009">Actin-binding</keyword>
<accession>A0AAV0BCJ4</accession>
<keyword evidence="5" id="KW-0206">Cytoskeleton</keyword>
<evidence type="ECO:0000256" key="2">
    <source>
        <dbReference type="ARBA" id="ARBA00005919"/>
    </source>
</evidence>
<dbReference type="GO" id="GO:0005885">
    <property type="term" value="C:Arp2/3 protein complex"/>
    <property type="evidence" value="ECO:0007669"/>
    <property type="project" value="InterPro"/>
</dbReference>
<dbReference type="Proteomes" id="UP001153365">
    <property type="component" value="Unassembled WGS sequence"/>
</dbReference>
<keyword evidence="7" id="KW-1185">Reference proteome</keyword>
<dbReference type="EMBL" id="CALTRL010005168">
    <property type="protein sequence ID" value="CAH7684081.1"/>
    <property type="molecule type" value="Genomic_DNA"/>
</dbReference>
<reference evidence="6" key="1">
    <citation type="submission" date="2022-06" db="EMBL/GenBank/DDBJ databases">
        <authorList>
            <consortium name="SYNGENTA / RWTH Aachen University"/>
        </authorList>
    </citation>
    <scope>NUCLEOTIDE SEQUENCE</scope>
</reference>
<evidence type="ECO:0000256" key="1">
    <source>
        <dbReference type="ARBA" id="ARBA00004245"/>
    </source>
</evidence>
<keyword evidence="3" id="KW-0963">Cytoplasm</keyword>
<dbReference type="InterPro" id="IPR034666">
    <property type="entry name" value="ARPC2/4"/>
</dbReference>
<evidence type="ECO:0000313" key="6">
    <source>
        <dbReference type="EMBL" id="CAH7684081.1"/>
    </source>
</evidence>
<dbReference type="GO" id="GO:0051015">
    <property type="term" value="F:actin filament binding"/>
    <property type="evidence" value="ECO:0007669"/>
    <property type="project" value="TreeGrafter"/>
</dbReference>
<evidence type="ECO:0000313" key="7">
    <source>
        <dbReference type="Proteomes" id="UP001153365"/>
    </source>
</evidence>